<keyword evidence="4" id="KW-1185">Reference proteome</keyword>
<evidence type="ECO:0000256" key="1">
    <source>
        <dbReference type="SAM" id="MobiDB-lite"/>
    </source>
</evidence>
<feature type="compositionally biased region" description="Low complexity" evidence="1">
    <location>
        <begin position="246"/>
        <end position="258"/>
    </location>
</feature>
<proteinExistence type="predicted"/>
<name>A0ABD3N6I5_9STRA</name>
<reference evidence="3 4" key="1">
    <citation type="submission" date="2024-10" db="EMBL/GenBank/DDBJ databases">
        <title>Updated reference genomes for cyclostephanoid diatoms.</title>
        <authorList>
            <person name="Roberts W.R."/>
            <person name="Alverson A.J."/>
        </authorList>
    </citation>
    <scope>NUCLEOTIDE SEQUENCE [LARGE SCALE GENOMIC DNA]</scope>
    <source>
        <strain evidence="3 4">AJA010-31</strain>
    </source>
</reference>
<keyword evidence="2" id="KW-1133">Transmembrane helix</keyword>
<gene>
    <name evidence="3" type="ORF">ACHAWO_000603</name>
</gene>
<dbReference type="EMBL" id="JALLPJ020001286">
    <property type="protein sequence ID" value="KAL3771482.1"/>
    <property type="molecule type" value="Genomic_DNA"/>
</dbReference>
<evidence type="ECO:0000256" key="2">
    <source>
        <dbReference type="SAM" id="Phobius"/>
    </source>
</evidence>
<keyword evidence="2" id="KW-0812">Transmembrane</keyword>
<keyword evidence="2" id="KW-0472">Membrane</keyword>
<feature type="region of interest" description="Disordered" evidence="1">
    <location>
        <begin position="1"/>
        <end position="26"/>
    </location>
</feature>
<protein>
    <submittedName>
        <fullName evidence="3">Uncharacterized protein</fullName>
    </submittedName>
</protein>
<accession>A0ABD3N6I5</accession>
<comment type="caution">
    <text evidence="3">The sequence shown here is derived from an EMBL/GenBank/DDBJ whole genome shotgun (WGS) entry which is preliminary data.</text>
</comment>
<evidence type="ECO:0000313" key="4">
    <source>
        <dbReference type="Proteomes" id="UP001530400"/>
    </source>
</evidence>
<organism evidence="3 4">
    <name type="scientific">Cyclotella atomus</name>
    <dbReference type="NCBI Taxonomy" id="382360"/>
    <lineage>
        <taxon>Eukaryota</taxon>
        <taxon>Sar</taxon>
        <taxon>Stramenopiles</taxon>
        <taxon>Ochrophyta</taxon>
        <taxon>Bacillariophyta</taxon>
        <taxon>Coscinodiscophyceae</taxon>
        <taxon>Thalassiosirophycidae</taxon>
        <taxon>Stephanodiscales</taxon>
        <taxon>Stephanodiscaceae</taxon>
        <taxon>Cyclotella</taxon>
    </lineage>
</organism>
<feature type="transmembrane region" description="Helical" evidence="2">
    <location>
        <begin position="291"/>
        <end position="310"/>
    </location>
</feature>
<feature type="region of interest" description="Disordered" evidence="1">
    <location>
        <begin position="244"/>
        <end position="269"/>
    </location>
</feature>
<evidence type="ECO:0000313" key="3">
    <source>
        <dbReference type="EMBL" id="KAL3771482.1"/>
    </source>
</evidence>
<dbReference type="AlphaFoldDB" id="A0ABD3N6I5"/>
<dbReference type="Proteomes" id="UP001530400">
    <property type="component" value="Unassembled WGS sequence"/>
</dbReference>
<sequence length="558" mass="61237">MRANIPPPSSASNRAPFARARPTNTNEPIAVIIGKTFESTTLPDGSQQINEVTKYKRLNDGHIYTESKLRSSSADEDKENQEVNVASPQPGAMYNRRNSKPSDCFKLQLNQLACPSSLTLTSSGSVGSDNSKPAIMCGGSYDSEVSDEKGIFHCQTKETAQMSVVTENYEEDSIEEYSYENEERKSLSPYAAARKDNYLGGWCPSFDDLENKSLQLGAHQSGVWSTWANNSVFGDNVLMAMFDPSNNRQNRNNHVNNGSDEEEDNSNERFHLKASRRNTCREMMSTRKCKIAVCFLAIIAATIGVMIVAFRPEESGWNINKEAHVEPSCIHLEIIIDTDSNTAGKENPDGDVNEWSLVRHGKKDQLISIAKSSELSPDTMHNFQHCVKPGVFTFTVTDSGGDGLGTEGEGGYYIVADGVKLGVSSFFFHEDQMTFTLPFVGDEYDGDGETQCADDFFLVVKTDINPGETTWDVVDNETGETILEGGPYELPHSVYTHRACMANGNYTLNMKDGGKDGVCCGENGYGLYMLYNDGEIITSSTGEYGSGTSTVFVLGGEQ</sequence>
<feature type="region of interest" description="Disordered" evidence="1">
    <location>
        <begin position="67"/>
        <end position="99"/>
    </location>
</feature>